<gene>
    <name evidence="2" type="ORF">THAOC_04158</name>
</gene>
<protein>
    <submittedName>
        <fullName evidence="2">Uncharacterized protein</fullName>
    </submittedName>
</protein>
<sequence>NNNEQGEHKQRGGSSKSHPFLVMWDGKCLAHIHGCQCEYRAGFEQKEIEKLSNSDVGHIHISIKFYGRCEEHRVHYPYKRLRGDARKAQVNSIREGLGGRPKDRAKSEQAKLEPSQRIAGTTSEQYQLAREAAKLRSKELGLGNCRVSNIIHASHKIREADLQRRKTMDPNDKSTDLLGNLRDSSIHNGLMAILFTKEQAMLMAAEHFLKKDEYEFKAELFTAFKLGELISHEQSSKVHANFVRQLMDACRTFDKNCPPPLLVNTDHDGALQNGWIEGCRTEDDQVKNRITWANVATAGMLWYEYLVDTNATFQEGGKDRTEVARRAGVQQMIKNLAMKMIRTKSLASIITSVSAMIVMFERPTVHVGSFTATSFTRDHKDEDACKEIAKHIWNLKVEGAKSLLLQKTESEMVTHISQIMEANGVSNKERFLGIQTASPVLKVFFNQLEFCHAYLKTGSVSLDGTRGLVTVHVIEDAQVDDENGNVVPVYGGSFDIPVDLPFNGILENPLYEKHPKTNEGEYKPPLIAEYLYFWLREGVIWSRALPNLLEKALGKIVFGNNQSAEGVIKHLKETPKLHTYTHELGAYQWYHWKDTLATLRVLVSDFNASAHILERRKKRKKKLMKIEAMRESGATEDAIKNEEANMNGGGWDRHPNYAGSIGEDRLKVDIRDLCDDLIERSGGGQSNNSLMFHMVEAYIASMTGFGYGPFNAWMNGVWKRPTKGIPQYPKLSMIKLKKAYDLDSSALNDLPALAKSLMSEKRKKTAERKERKKNTNNNMLNS</sequence>
<organism evidence="2 3">
    <name type="scientific">Thalassiosira oceanica</name>
    <name type="common">Marine diatom</name>
    <dbReference type="NCBI Taxonomy" id="159749"/>
    <lineage>
        <taxon>Eukaryota</taxon>
        <taxon>Sar</taxon>
        <taxon>Stramenopiles</taxon>
        <taxon>Ochrophyta</taxon>
        <taxon>Bacillariophyta</taxon>
        <taxon>Coscinodiscophyceae</taxon>
        <taxon>Thalassiosirophycidae</taxon>
        <taxon>Thalassiosirales</taxon>
        <taxon>Thalassiosiraceae</taxon>
        <taxon>Thalassiosira</taxon>
    </lineage>
</organism>
<feature type="non-terminal residue" evidence="2">
    <location>
        <position position="1"/>
    </location>
</feature>
<feature type="compositionally biased region" description="Basic and acidic residues" evidence="1">
    <location>
        <begin position="100"/>
        <end position="111"/>
    </location>
</feature>
<dbReference type="Proteomes" id="UP000266841">
    <property type="component" value="Unassembled WGS sequence"/>
</dbReference>
<feature type="compositionally biased region" description="Basic residues" evidence="1">
    <location>
        <begin position="761"/>
        <end position="774"/>
    </location>
</feature>
<evidence type="ECO:0000256" key="1">
    <source>
        <dbReference type="SAM" id="MobiDB-lite"/>
    </source>
</evidence>
<name>K0TAT1_THAOC</name>
<evidence type="ECO:0000313" key="2">
    <source>
        <dbReference type="EMBL" id="EJK74179.1"/>
    </source>
</evidence>
<dbReference type="AlphaFoldDB" id="K0TAT1"/>
<evidence type="ECO:0000313" key="3">
    <source>
        <dbReference type="Proteomes" id="UP000266841"/>
    </source>
</evidence>
<comment type="caution">
    <text evidence="2">The sequence shown here is derived from an EMBL/GenBank/DDBJ whole genome shotgun (WGS) entry which is preliminary data.</text>
</comment>
<keyword evidence="3" id="KW-1185">Reference proteome</keyword>
<reference evidence="2 3" key="1">
    <citation type="journal article" date="2012" name="Genome Biol.">
        <title>Genome and low-iron response of an oceanic diatom adapted to chronic iron limitation.</title>
        <authorList>
            <person name="Lommer M."/>
            <person name="Specht M."/>
            <person name="Roy A.S."/>
            <person name="Kraemer L."/>
            <person name="Andreson R."/>
            <person name="Gutowska M.A."/>
            <person name="Wolf J."/>
            <person name="Bergner S.V."/>
            <person name="Schilhabel M.B."/>
            <person name="Klostermeier U.C."/>
            <person name="Beiko R.G."/>
            <person name="Rosenstiel P."/>
            <person name="Hippler M."/>
            <person name="Laroche J."/>
        </authorList>
    </citation>
    <scope>NUCLEOTIDE SEQUENCE [LARGE SCALE GENOMIC DNA]</scope>
    <source>
        <strain evidence="2 3">CCMP1005</strain>
    </source>
</reference>
<feature type="region of interest" description="Disordered" evidence="1">
    <location>
        <begin position="758"/>
        <end position="782"/>
    </location>
</feature>
<accession>K0TAT1</accession>
<dbReference type="EMBL" id="AGNL01003889">
    <property type="protein sequence ID" value="EJK74179.1"/>
    <property type="molecule type" value="Genomic_DNA"/>
</dbReference>
<proteinExistence type="predicted"/>
<feature type="region of interest" description="Disordered" evidence="1">
    <location>
        <begin position="94"/>
        <end position="121"/>
    </location>
</feature>